<feature type="domain" description="Cyclic nucleotide-binding" evidence="2">
    <location>
        <begin position="91"/>
        <end position="189"/>
    </location>
</feature>
<feature type="transmembrane region" description="Helical" evidence="1">
    <location>
        <begin position="6"/>
        <end position="22"/>
    </location>
</feature>
<accession>A0A9X1JLY0</accession>
<dbReference type="AlphaFoldDB" id="A0A9X1JLY0"/>
<evidence type="ECO:0000256" key="1">
    <source>
        <dbReference type="SAM" id="Phobius"/>
    </source>
</evidence>
<reference evidence="3" key="1">
    <citation type="submission" date="2021-04" db="EMBL/GenBank/DDBJ databases">
        <authorList>
            <person name="Pira H."/>
            <person name="Risdian C."/>
            <person name="Wink J."/>
        </authorList>
    </citation>
    <scope>NUCLEOTIDE SEQUENCE</scope>
    <source>
        <strain evidence="3">WH158</strain>
    </source>
</reference>
<feature type="transmembrane region" description="Helical" evidence="1">
    <location>
        <begin position="29"/>
        <end position="45"/>
    </location>
</feature>
<keyword evidence="4" id="KW-1185">Reference proteome</keyword>
<dbReference type="InterPro" id="IPR055272">
    <property type="entry name" value="POPDC1-3_dom"/>
</dbReference>
<keyword evidence="1" id="KW-0812">Transmembrane</keyword>
<keyword evidence="1" id="KW-1133">Transmembrane helix</keyword>
<evidence type="ECO:0000259" key="2">
    <source>
        <dbReference type="PROSITE" id="PS50042"/>
    </source>
</evidence>
<evidence type="ECO:0000313" key="3">
    <source>
        <dbReference type="EMBL" id="MBV7258233.1"/>
    </source>
</evidence>
<dbReference type="CDD" id="cd00038">
    <property type="entry name" value="CAP_ED"/>
    <property type="match status" value="1"/>
</dbReference>
<dbReference type="PROSITE" id="PS50042">
    <property type="entry name" value="CNMP_BINDING_3"/>
    <property type="match status" value="1"/>
</dbReference>
<gene>
    <name evidence="3" type="ORF">KCG46_01440</name>
</gene>
<dbReference type="InterPro" id="IPR000595">
    <property type="entry name" value="cNMP-bd_dom"/>
</dbReference>
<evidence type="ECO:0000313" key="4">
    <source>
        <dbReference type="Proteomes" id="UP001138681"/>
    </source>
</evidence>
<dbReference type="Pfam" id="PF04831">
    <property type="entry name" value="POPDC1-3"/>
    <property type="match status" value="1"/>
</dbReference>
<dbReference type="Proteomes" id="UP001138681">
    <property type="component" value="Unassembled WGS sequence"/>
</dbReference>
<organism evidence="3 4">
    <name type="scientific">Erythrobacter crassostreae</name>
    <dbReference type="NCBI Taxonomy" id="2828328"/>
    <lineage>
        <taxon>Bacteria</taxon>
        <taxon>Pseudomonadati</taxon>
        <taxon>Pseudomonadota</taxon>
        <taxon>Alphaproteobacteria</taxon>
        <taxon>Sphingomonadales</taxon>
        <taxon>Erythrobacteraceae</taxon>
        <taxon>Erythrobacter/Porphyrobacter group</taxon>
        <taxon>Erythrobacter</taxon>
    </lineage>
</organism>
<protein>
    <submittedName>
        <fullName evidence="3">Cyclic nucleotide-binding domain-containing protein</fullName>
    </submittedName>
</protein>
<comment type="caution">
    <text evidence="3">The sequence shown here is derived from an EMBL/GenBank/DDBJ whole genome shotgun (WGS) entry which is preliminary data.</text>
</comment>
<feature type="transmembrane region" description="Helical" evidence="1">
    <location>
        <begin position="51"/>
        <end position="74"/>
    </location>
</feature>
<name>A0A9X1JLY0_9SPHN</name>
<proteinExistence type="predicted"/>
<dbReference type="Pfam" id="PF00027">
    <property type="entry name" value="cNMP_binding"/>
    <property type="match status" value="1"/>
</dbReference>
<dbReference type="EMBL" id="JAGSPC010000001">
    <property type="protein sequence ID" value="MBV7258233.1"/>
    <property type="molecule type" value="Genomic_DNA"/>
</dbReference>
<sequence>MPFDPSWLIHIGAALLLLAYAIRDELKLRLLIIVSTFIYIAYYYLAANPPLWDAIITSSLMVVINVIVLTQILLERTTFRMTEDEKALFDAFETLTPGQFRRIAKLAAWRTSGDTEGVILTREQEPSDSLFYIFEGNISVEKGGRRFRLPDGNFVGEVAFVLKRKTTATTIAPKGVRFVEWDSTALRNLSDKHPNLGNALNALLTRDLARKIGASYRPPDDAIPADSQAERLLESAQAAE</sequence>
<keyword evidence="1" id="KW-0472">Membrane</keyword>
<dbReference type="RefSeq" id="WP_218403580.1">
    <property type="nucleotide sequence ID" value="NZ_JAGSPC010000001.1"/>
</dbReference>